<keyword evidence="1" id="KW-0472">Membrane</keyword>
<dbReference type="Proteomes" id="UP000799444">
    <property type="component" value="Unassembled WGS sequence"/>
</dbReference>
<proteinExistence type="predicted"/>
<name>A0A9P4QM52_9PLEO</name>
<keyword evidence="1" id="KW-1133">Transmembrane helix</keyword>
<evidence type="ECO:0000313" key="2">
    <source>
        <dbReference type="EMBL" id="KAF2729872.1"/>
    </source>
</evidence>
<protein>
    <submittedName>
        <fullName evidence="2">Uncharacterized protein</fullName>
    </submittedName>
</protein>
<comment type="caution">
    <text evidence="2">The sequence shown here is derived from an EMBL/GenBank/DDBJ whole genome shotgun (WGS) entry which is preliminary data.</text>
</comment>
<dbReference type="AlphaFoldDB" id="A0A9P4QM52"/>
<reference evidence="2" key="1">
    <citation type="journal article" date="2020" name="Stud. Mycol.">
        <title>101 Dothideomycetes genomes: a test case for predicting lifestyles and emergence of pathogens.</title>
        <authorList>
            <person name="Haridas S."/>
            <person name="Albert R."/>
            <person name="Binder M."/>
            <person name="Bloem J."/>
            <person name="Labutti K."/>
            <person name="Salamov A."/>
            <person name="Andreopoulos B."/>
            <person name="Baker S."/>
            <person name="Barry K."/>
            <person name="Bills G."/>
            <person name="Bluhm B."/>
            <person name="Cannon C."/>
            <person name="Castanera R."/>
            <person name="Culley D."/>
            <person name="Daum C."/>
            <person name="Ezra D."/>
            <person name="Gonzalez J."/>
            <person name="Henrissat B."/>
            <person name="Kuo A."/>
            <person name="Liang C."/>
            <person name="Lipzen A."/>
            <person name="Lutzoni F."/>
            <person name="Magnuson J."/>
            <person name="Mondo S."/>
            <person name="Nolan M."/>
            <person name="Ohm R."/>
            <person name="Pangilinan J."/>
            <person name="Park H.-J."/>
            <person name="Ramirez L."/>
            <person name="Alfaro M."/>
            <person name="Sun H."/>
            <person name="Tritt A."/>
            <person name="Yoshinaga Y."/>
            <person name="Zwiers L.-H."/>
            <person name="Turgeon B."/>
            <person name="Goodwin S."/>
            <person name="Spatafora J."/>
            <person name="Crous P."/>
            <person name="Grigoriev I."/>
        </authorList>
    </citation>
    <scope>NUCLEOTIDE SEQUENCE</scope>
    <source>
        <strain evidence="2">CBS 125425</strain>
    </source>
</reference>
<gene>
    <name evidence="2" type="ORF">EJ04DRAFT_446296</name>
</gene>
<organism evidence="2 3">
    <name type="scientific">Polyplosphaeria fusca</name>
    <dbReference type="NCBI Taxonomy" id="682080"/>
    <lineage>
        <taxon>Eukaryota</taxon>
        <taxon>Fungi</taxon>
        <taxon>Dikarya</taxon>
        <taxon>Ascomycota</taxon>
        <taxon>Pezizomycotina</taxon>
        <taxon>Dothideomycetes</taxon>
        <taxon>Pleosporomycetidae</taxon>
        <taxon>Pleosporales</taxon>
        <taxon>Tetraplosphaeriaceae</taxon>
        <taxon>Polyplosphaeria</taxon>
    </lineage>
</organism>
<dbReference type="OrthoDB" id="10042947at2759"/>
<evidence type="ECO:0000256" key="1">
    <source>
        <dbReference type="SAM" id="Phobius"/>
    </source>
</evidence>
<evidence type="ECO:0000313" key="3">
    <source>
        <dbReference type="Proteomes" id="UP000799444"/>
    </source>
</evidence>
<keyword evidence="3" id="KW-1185">Reference proteome</keyword>
<keyword evidence="1" id="KW-0812">Transmembrane</keyword>
<accession>A0A9P4QM52</accession>
<feature type="transmembrane region" description="Helical" evidence="1">
    <location>
        <begin position="43"/>
        <end position="61"/>
    </location>
</feature>
<sequence length="112" mass="11851">MPSLPALTIYGFALPTFISAIITLTNPALGLDTLALSLEAAPAIKASSLGAIAVSLYYTLAAYQENRLFFKLTIPMRLFTTSIVWNMGPGCRSLGWFEGLGALATGLALLLV</sequence>
<dbReference type="EMBL" id="ML996232">
    <property type="protein sequence ID" value="KAF2729872.1"/>
    <property type="molecule type" value="Genomic_DNA"/>
</dbReference>